<keyword evidence="2" id="KW-1185">Reference proteome</keyword>
<evidence type="ECO:0000313" key="1">
    <source>
        <dbReference type="EMBL" id="RNA31302.1"/>
    </source>
</evidence>
<dbReference type="Proteomes" id="UP000276133">
    <property type="component" value="Unassembled WGS sequence"/>
</dbReference>
<protein>
    <submittedName>
        <fullName evidence="1">Uncharacterized protein</fullName>
    </submittedName>
</protein>
<sequence length="79" mass="9389">MVLALFSFGRLNVNQINLELDQRLTIIIEKNNWRRQKIENLHCRYITENFGIPNIKLSALSNINRIYYIYFAQIGETNT</sequence>
<comment type="caution">
    <text evidence="1">The sequence shown here is derived from an EMBL/GenBank/DDBJ whole genome shotgun (WGS) entry which is preliminary data.</text>
</comment>
<dbReference type="EMBL" id="REGN01001958">
    <property type="protein sequence ID" value="RNA31302.1"/>
    <property type="molecule type" value="Genomic_DNA"/>
</dbReference>
<proteinExistence type="predicted"/>
<reference evidence="1 2" key="1">
    <citation type="journal article" date="2018" name="Sci. Rep.">
        <title>Genomic signatures of local adaptation to the degree of environmental predictability in rotifers.</title>
        <authorList>
            <person name="Franch-Gras L."/>
            <person name="Hahn C."/>
            <person name="Garcia-Roger E.M."/>
            <person name="Carmona M.J."/>
            <person name="Serra M."/>
            <person name="Gomez A."/>
        </authorList>
    </citation>
    <scope>NUCLEOTIDE SEQUENCE [LARGE SCALE GENOMIC DNA]</scope>
    <source>
        <strain evidence="1">HYR1</strain>
    </source>
</reference>
<accession>A0A3M7S6B8</accession>
<evidence type="ECO:0000313" key="2">
    <source>
        <dbReference type="Proteomes" id="UP000276133"/>
    </source>
</evidence>
<dbReference type="AlphaFoldDB" id="A0A3M7S6B8"/>
<gene>
    <name evidence="1" type="ORF">BpHYR1_033897</name>
</gene>
<organism evidence="1 2">
    <name type="scientific">Brachionus plicatilis</name>
    <name type="common">Marine rotifer</name>
    <name type="synonym">Brachionus muelleri</name>
    <dbReference type="NCBI Taxonomy" id="10195"/>
    <lineage>
        <taxon>Eukaryota</taxon>
        <taxon>Metazoa</taxon>
        <taxon>Spiralia</taxon>
        <taxon>Gnathifera</taxon>
        <taxon>Rotifera</taxon>
        <taxon>Eurotatoria</taxon>
        <taxon>Monogononta</taxon>
        <taxon>Pseudotrocha</taxon>
        <taxon>Ploima</taxon>
        <taxon>Brachionidae</taxon>
        <taxon>Brachionus</taxon>
    </lineage>
</organism>
<name>A0A3M7S6B8_BRAPC</name>